<evidence type="ECO:0000313" key="3">
    <source>
        <dbReference type="EMBL" id="GII33971.1"/>
    </source>
</evidence>
<keyword evidence="2" id="KW-0812">Transmembrane</keyword>
<sequence>MIPTPLPTVTVTATATVTVAPAPPSESVDLGWISEQLQGWGSLVAALVAVAALIVTVKTANRDRIQGEQERQEDRAEADRRLTDERRASGALLERQLERQRQRDRRDFLIEQLQRAGDAWSDYTALSAMPQQRVAVQRIQAILPVLPVGFASLLKVRFPASSLDDPQAGAEAERRAKAAGLPLKAAGSTEIFEELADNIRELLGEEPRVAIDDDKSPAGPES</sequence>
<protein>
    <submittedName>
        <fullName evidence="3">Uncharacterized protein</fullName>
    </submittedName>
</protein>
<feature type="region of interest" description="Disordered" evidence="1">
    <location>
        <begin position="64"/>
        <end position="84"/>
    </location>
</feature>
<proteinExistence type="predicted"/>
<reference evidence="3 4" key="1">
    <citation type="submission" date="2021-01" db="EMBL/GenBank/DDBJ databases">
        <title>Whole genome shotgun sequence of Planotetraspora mira NBRC 15435.</title>
        <authorList>
            <person name="Komaki H."/>
            <person name="Tamura T."/>
        </authorList>
    </citation>
    <scope>NUCLEOTIDE SEQUENCE [LARGE SCALE GENOMIC DNA]</scope>
    <source>
        <strain evidence="3 4">NBRC 15435</strain>
    </source>
</reference>
<gene>
    <name evidence="3" type="ORF">Pmi06nite_74130</name>
</gene>
<accession>A0A8J3TWW7</accession>
<keyword evidence="2" id="KW-1133">Transmembrane helix</keyword>
<name>A0A8J3TWW7_9ACTN</name>
<comment type="caution">
    <text evidence="3">The sequence shown here is derived from an EMBL/GenBank/DDBJ whole genome shotgun (WGS) entry which is preliminary data.</text>
</comment>
<evidence type="ECO:0000313" key="4">
    <source>
        <dbReference type="Proteomes" id="UP000650628"/>
    </source>
</evidence>
<evidence type="ECO:0000256" key="1">
    <source>
        <dbReference type="SAM" id="MobiDB-lite"/>
    </source>
</evidence>
<dbReference type="Proteomes" id="UP000650628">
    <property type="component" value="Unassembled WGS sequence"/>
</dbReference>
<keyword evidence="4" id="KW-1185">Reference proteome</keyword>
<dbReference type="AlphaFoldDB" id="A0A8J3TWW7"/>
<dbReference type="RefSeq" id="WP_203957788.1">
    <property type="nucleotide sequence ID" value="NZ_BOOO01000044.1"/>
</dbReference>
<dbReference type="EMBL" id="BOOO01000044">
    <property type="protein sequence ID" value="GII33971.1"/>
    <property type="molecule type" value="Genomic_DNA"/>
</dbReference>
<evidence type="ECO:0000256" key="2">
    <source>
        <dbReference type="SAM" id="Phobius"/>
    </source>
</evidence>
<keyword evidence="2" id="KW-0472">Membrane</keyword>
<feature type="transmembrane region" description="Helical" evidence="2">
    <location>
        <begin position="37"/>
        <end position="57"/>
    </location>
</feature>
<organism evidence="3 4">
    <name type="scientific">Planotetraspora mira</name>
    <dbReference type="NCBI Taxonomy" id="58121"/>
    <lineage>
        <taxon>Bacteria</taxon>
        <taxon>Bacillati</taxon>
        <taxon>Actinomycetota</taxon>
        <taxon>Actinomycetes</taxon>
        <taxon>Streptosporangiales</taxon>
        <taxon>Streptosporangiaceae</taxon>
        <taxon>Planotetraspora</taxon>
    </lineage>
</organism>